<dbReference type="PANTHER" id="PTHR40942">
    <property type="match status" value="1"/>
</dbReference>
<accession>A0A1E2UM60</accession>
<reference evidence="7 8" key="1">
    <citation type="submission" date="2016-03" db="EMBL/GenBank/DDBJ databases">
        <title>Chemosynthetic sulphur-oxidizing symbionts of marine invertebrate animals are capable of nitrogen fixation.</title>
        <authorList>
            <person name="Petersen J.M."/>
            <person name="Kemper A."/>
            <person name="Gruber-Vodicka H."/>
            <person name="Cardini U."/>
            <person name="Geest Mvander."/>
            <person name="Kleiner M."/>
            <person name="Bulgheresi S."/>
            <person name="Fussmann M."/>
            <person name="Herbold C."/>
            <person name="Seah B.K.B."/>
            <person name="Antony C.Paul."/>
            <person name="Liu D."/>
            <person name="Belitz A."/>
            <person name="Weber M."/>
        </authorList>
    </citation>
    <scope>NUCLEOTIDE SEQUENCE [LARGE SCALE GENOMIC DNA]</scope>
    <source>
        <strain evidence="7">G_D</strain>
    </source>
</reference>
<dbReference type="CDD" id="cd07422">
    <property type="entry name" value="MPP_ApaH"/>
    <property type="match status" value="1"/>
</dbReference>
<keyword evidence="3 5" id="KW-0378">Hydrolase</keyword>
<dbReference type="Gene3D" id="3.60.21.10">
    <property type="match status" value="1"/>
</dbReference>
<feature type="domain" description="Calcineurin-like phosphoesterase" evidence="6">
    <location>
        <begin position="1"/>
        <end position="136"/>
    </location>
</feature>
<evidence type="ECO:0000259" key="6">
    <source>
        <dbReference type="Pfam" id="PF00149"/>
    </source>
</evidence>
<evidence type="ECO:0000256" key="3">
    <source>
        <dbReference type="ARBA" id="ARBA00022801"/>
    </source>
</evidence>
<comment type="similarity">
    <text evidence="2 5">Belongs to the Ap4A hydrolase family.</text>
</comment>
<evidence type="ECO:0000256" key="4">
    <source>
        <dbReference type="ARBA" id="ARBA00049417"/>
    </source>
</evidence>
<dbReference type="NCBIfam" id="TIGR00668">
    <property type="entry name" value="apaH"/>
    <property type="match status" value="1"/>
</dbReference>
<dbReference type="STRING" id="1818881.A3196_01970"/>
<dbReference type="SUPFAM" id="SSF56300">
    <property type="entry name" value="Metallo-dependent phosphatases"/>
    <property type="match status" value="1"/>
</dbReference>
<comment type="catalytic activity">
    <reaction evidence="4 5">
        <text>P(1),P(4)-bis(5'-adenosyl) tetraphosphate + H2O = 2 ADP + 2 H(+)</text>
        <dbReference type="Rhea" id="RHEA:24252"/>
        <dbReference type="ChEBI" id="CHEBI:15377"/>
        <dbReference type="ChEBI" id="CHEBI:15378"/>
        <dbReference type="ChEBI" id="CHEBI:58141"/>
        <dbReference type="ChEBI" id="CHEBI:456216"/>
        <dbReference type="EC" id="3.6.1.41"/>
    </reaction>
</comment>
<comment type="function">
    <text evidence="1 5">Hydrolyzes diadenosine 5',5'''-P1,P4-tetraphosphate to yield ADP.</text>
</comment>
<evidence type="ECO:0000256" key="5">
    <source>
        <dbReference type="HAMAP-Rule" id="MF_00199"/>
    </source>
</evidence>
<evidence type="ECO:0000313" key="7">
    <source>
        <dbReference type="EMBL" id="ODB95624.1"/>
    </source>
</evidence>
<dbReference type="PIRSF" id="PIRSF000903">
    <property type="entry name" value="B5n-ttraPtase_sm"/>
    <property type="match status" value="1"/>
</dbReference>
<organism evidence="7 8">
    <name type="scientific">Candidatus Thiodiazotropha endoloripes</name>
    <dbReference type="NCBI Taxonomy" id="1818881"/>
    <lineage>
        <taxon>Bacteria</taxon>
        <taxon>Pseudomonadati</taxon>
        <taxon>Pseudomonadota</taxon>
        <taxon>Gammaproteobacteria</taxon>
        <taxon>Chromatiales</taxon>
        <taxon>Sedimenticolaceae</taxon>
        <taxon>Candidatus Thiodiazotropha</taxon>
    </lineage>
</organism>
<dbReference type="GO" id="GO:0008803">
    <property type="term" value="F:bis(5'-nucleosyl)-tetraphosphatase (symmetrical) activity"/>
    <property type="evidence" value="ECO:0007669"/>
    <property type="project" value="UniProtKB-UniRule"/>
</dbReference>
<gene>
    <name evidence="5" type="primary">apaH</name>
    <name evidence="7" type="ORF">A3196_01970</name>
</gene>
<evidence type="ECO:0000256" key="1">
    <source>
        <dbReference type="ARBA" id="ARBA00003413"/>
    </source>
</evidence>
<dbReference type="Proteomes" id="UP000094849">
    <property type="component" value="Unassembled WGS sequence"/>
</dbReference>
<dbReference type="InterPro" id="IPR004843">
    <property type="entry name" value="Calcineurin-like_PHP"/>
</dbReference>
<name>A0A1E2UM60_9GAMM</name>
<dbReference type="NCBIfam" id="NF001204">
    <property type="entry name" value="PRK00166.1"/>
    <property type="match status" value="1"/>
</dbReference>
<dbReference type="EC" id="3.6.1.41" evidence="5"/>
<proteinExistence type="inferred from homology"/>
<dbReference type="InterPro" id="IPR004617">
    <property type="entry name" value="ApaH"/>
</dbReference>
<dbReference type="InterPro" id="IPR029052">
    <property type="entry name" value="Metallo-depent_PP-like"/>
</dbReference>
<comment type="caution">
    <text evidence="7">The sequence shown here is derived from an EMBL/GenBank/DDBJ whole genome shotgun (WGS) entry which is preliminary data.</text>
</comment>
<sequence length="273" mass="31563">MAIYAIGDVQGCYDELQKLLELIRFDPAKDKLWFAGDLVNRGPKSLQVVRFIKSLGDRAVCVLGNHDLHLLAISQGNRTHQKQSSLMDILEAPDSHELIDWLRHRPIMVHHAKRNVSMVHAGLPPQWDIMTALSCARELEKTLRGPGFHDFCQQMYGDKPDKWRENLRGIERLRFITNCFTRLRYCTRDGRLSMRDKGSPEQHLNASIPWYAVPGRKSRHEMILFGHWSTLGYRQIDNVWSLDSGCFWGGQLTALKLRKRKPPKPYHLSCPAR</sequence>
<dbReference type="OrthoDB" id="9807890at2"/>
<dbReference type="RefSeq" id="WP_069003655.1">
    <property type="nucleotide sequence ID" value="NZ_LVJW01000006.1"/>
</dbReference>
<evidence type="ECO:0000256" key="2">
    <source>
        <dbReference type="ARBA" id="ARBA00005419"/>
    </source>
</evidence>
<keyword evidence="8" id="KW-1185">Reference proteome</keyword>
<dbReference type="PANTHER" id="PTHR40942:SF4">
    <property type="entry name" value="CYTOCHROME C5"/>
    <property type="match status" value="1"/>
</dbReference>
<dbReference type="AlphaFoldDB" id="A0A1E2UM60"/>
<dbReference type="Pfam" id="PF00149">
    <property type="entry name" value="Metallophos"/>
    <property type="match status" value="1"/>
</dbReference>
<dbReference type="EMBL" id="LVJZ01000003">
    <property type="protein sequence ID" value="ODB95624.1"/>
    <property type="molecule type" value="Genomic_DNA"/>
</dbReference>
<protein>
    <recommendedName>
        <fullName evidence="5">Bis(5'-nucleosyl)-tetraphosphatase, symmetrical</fullName>
        <ecNumber evidence="5">3.6.1.41</ecNumber>
    </recommendedName>
    <alternativeName>
        <fullName evidence="5">Ap4A hydrolase</fullName>
    </alternativeName>
    <alternativeName>
        <fullName evidence="5">Diadenosine 5',5'''-P1,P4-tetraphosphate pyrophosphohydrolase</fullName>
    </alternativeName>
    <alternativeName>
        <fullName evidence="5">Diadenosine tetraphosphatase</fullName>
    </alternativeName>
</protein>
<dbReference type="HAMAP" id="MF_00199">
    <property type="entry name" value="ApaH"/>
    <property type="match status" value="1"/>
</dbReference>
<evidence type="ECO:0000313" key="8">
    <source>
        <dbReference type="Proteomes" id="UP000094849"/>
    </source>
</evidence>